<sequence length="207" mass="24576">MNGLNNKSIRLLIFNQFKLFSILEPSNKESYKYYMDILTEGIIKHYPDILECICSEGDEVQSEISDEVDLLIEMFNKIESAVNFMEKSQKRIITDKYHVHFNGFDPDNNKEIQHYTYFNFLKRYGEVCGEERSDAFNLSLHHYRWMIKKYEPYMHSNTLSVKQIKRICLKKGDESQVLRPVYRDFSEAAVGHGMHVIKEPELYLHDN</sequence>
<accession>A0ABV5Z2Z5</accession>
<reference evidence="1 2" key="1">
    <citation type="submission" date="2024-09" db="EMBL/GenBank/DDBJ databases">
        <authorList>
            <person name="Sun Q."/>
            <person name="Mori K."/>
        </authorList>
    </citation>
    <scope>NUCLEOTIDE SEQUENCE [LARGE SCALE GENOMIC DNA]</scope>
    <source>
        <strain evidence="1 2">JCM 12822</strain>
    </source>
</reference>
<dbReference type="Pfam" id="PF03887">
    <property type="entry name" value="YfbU"/>
    <property type="match status" value="1"/>
</dbReference>
<dbReference type="InterPro" id="IPR023146">
    <property type="entry name" value="YfbU_alpha-helical_sf"/>
</dbReference>
<dbReference type="InterPro" id="IPR005587">
    <property type="entry name" value="UPF0304_YfbU"/>
</dbReference>
<dbReference type="Gene3D" id="1.10.287.680">
    <property type="entry name" value="Helix hairpin bin"/>
    <property type="match status" value="1"/>
</dbReference>
<dbReference type="RefSeq" id="WP_380709827.1">
    <property type="nucleotide sequence ID" value="NZ_JBHSJR010000003.1"/>
</dbReference>
<dbReference type="InterPro" id="IPR023145">
    <property type="entry name" value="YfbU_helix-hairpin_sf"/>
</dbReference>
<dbReference type="Gene3D" id="1.10.3190.10">
    <property type="entry name" value="yfbu gene product, domain 2"/>
    <property type="match status" value="1"/>
</dbReference>
<organism evidence="1 2">
    <name type="scientific">Salinicoccus siamensis</name>
    <dbReference type="NCBI Taxonomy" id="381830"/>
    <lineage>
        <taxon>Bacteria</taxon>
        <taxon>Bacillati</taxon>
        <taxon>Bacillota</taxon>
        <taxon>Bacilli</taxon>
        <taxon>Bacillales</taxon>
        <taxon>Staphylococcaceae</taxon>
        <taxon>Salinicoccus</taxon>
    </lineage>
</organism>
<keyword evidence="2" id="KW-1185">Reference proteome</keyword>
<proteinExistence type="predicted"/>
<evidence type="ECO:0000313" key="1">
    <source>
        <dbReference type="EMBL" id="MFB9860061.1"/>
    </source>
</evidence>
<gene>
    <name evidence="1" type="ORF">ACFFLE_02920</name>
</gene>
<comment type="caution">
    <text evidence="1">The sequence shown here is derived from an EMBL/GenBank/DDBJ whole genome shotgun (WGS) entry which is preliminary data.</text>
</comment>
<dbReference type="EMBL" id="JBHMAH010000006">
    <property type="protein sequence ID" value="MFB9860061.1"/>
    <property type="molecule type" value="Genomic_DNA"/>
</dbReference>
<evidence type="ECO:0000313" key="2">
    <source>
        <dbReference type="Proteomes" id="UP001589740"/>
    </source>
</evidence>
<name>A0ABV5Z2Z5_9STAP</name>
<protein>
    <submittedName>
        <fullName evidence="1">YfbU family protein</fullName>
    </submittedName>
</protein>
<dbReference type="Proteomes" id="UP001589740">
    <property type="component" value="Unassembled WGS sequence"/>
</dbReference>
<dbReference type="SUPFAM" id="SSF116960">
    <property type="entry name" value="YfbU-like"/>
    <property type="match status" value="1"/>
</dbReference>